<sequence length="474" mass="51591">MNIVALDFTSRHETPSIQPTHDECQALLQLGDSLAARMPQAETILHSWRQAVGALEGADLAPAAFETELDRLGLALRRICLGLAHAASDRALRSPRDRDRTPAPDGEEINFGYERSIEPETLEARLRSYAPAPAGWHADHLLFSSGQAAMTSLLLALAPRGANPANPPRIRHLGGYFETEELLAMMSSHGMARELPKNGDDHADVLILEPVYFDRDAHVHRLDMTAALKRHCATAEGCPSLVIVDSTLVGPCFDLDPLLPQQLTCSEAGHILVRMSSGLKLDQAGLELANVGLVSLYCREDQDFAVDPVEKLKKARALTGAGLGFDALGALQAPWFLDRDHARGYAEAVFENNAALAQRLGEIDGLFSQISHPSLGADRGAAAPFVLIQLEEDAPENYRKLEQLLAREAKARDLRFDKGGSFGFRGHRYEAILPQAGEITPFLRVALGARKGWSKDGIIALLCEIARAKSLDAF</sequence>
<gene>
    <name evidence="1" type="ORF">Q8A70_04165</name>
</gene>
<protein>
    <submittedName>
        <fullName evidence="1">Uncharacterized protein</fullName>
    </submittedName>
</protein>
<organism evidence="1 2">
    <name type="scientific">Dongia sedimenti</name>
    <dbReference type="NCBI Taxonomy" id="3064282"/>
    <lineage>
        <taxon>Bacteria</taxon>
        <taxon>Pseudomonadati</taxon>
        <taxon>Pseudomonadota</taxon>
        <taxon>Alphaproteobacteria</taxon>
        <taxon>Rhodospirillales</taxon>
        <taxon>Dongiaceae</taxon>
        <taxon>Dongia</taxon>
    </lineage>
</organism>
<comment type="caution">
    <text evidence="1">The sequence shown here is derived from an EMBL/GenBank/DDBJ whole genome shotgun (WGS) entry which is preliminary data.</text>
</comment>
<dbReference type="RefSeq" id="WP_379954260.1">
    <property type="nucleotide sequence ID" value="NZ_JAUYVI010000002.1"/>
</dbReference>
<dbReference type="Proteomes" id="UP001230156">
    <property type="component" value="Unassembled WGS sequence"/>
</dbReference>
<evidence type="ECO:0000313" key="1">
    <source>
        <dbReference type="EMBL" id="MDQ7246842.1"/>
    </source>
</evidence>
<accession>A0ABU0YGK0</accession>
<reference evidence="2" key="1">
    <citation type="submission" date="2023-08" db="EMBL/GenBank/DDBJ databases">
        <title>Rhodospirillaceae gen. nov., a novel taxon isolated from the Yangtze River Yuezi River estuary sludge.</title>
        <authorList>
            <person name="Ruan L."/>
        </authorList>
    </citation>
    <scope>NUCLEOTIDE SEQUENCE [LARGE SCALE GENOMIC DNA]</scope>
    <source>
        <strain evidence="2">R-7</strain>
    </source>
</reference>
<evidence type="ECO:0000313" key="2">
    <source>
        <dbReference type="Proteomes" id="UP001230156"/>
    </source>
</evidence>
<name>A0ABU0YGK0_9PROT</name>
<proteinExistence type="predicted"/>
<dbReference type="EMBL" id="JAUYVI010000002">
    <property type="protein sequence ID" value="MDQ7246842.1"/>
    <property type="molecule type" value="Genomic_DNA"/>
</dbReference>
<keyword evidence="2" id="KW-1185">Reference proteome</keyword>